<dbReference type="AlphaFoldDB" id="A0A318R3D7"/>
<dbReference type="EMBL" id="QJUE01000002">
    <property type="protein sequence ID" value="PYE03285.1"/>
    <property type="molecule type" value="Genomic_DNA"/>
</dbReference>
<accession>A0A318R3D7</accession>
<reference evidence="1 2" key="1">
    <citation type="journal article" date="2018" name="Appl. Environ. Microbiol.">
        <title>Genome rearrangement shapes Prochlorococcus ecological adaptation.</title>
        <authorList>
            <person name="Yan W."/>
            <person name="Wei S."/>
            <person name="Wang Q."/>
            <person name="Xiao X."/>
            <person name="Zeng Q."/>
            <person name="Jiao N."/>
            <person name="Zhang R."/>
        </authorList>
    </citation>
    <scope>NUCLEOTIDE SEQUENCE [LARGE SCALE GENOMIC DNA]</scope>
    <source>
        <strain evidence="1 2">XMU1408</strain>
    </source>
</reference>
<gene>
    <name evidence="1" type="ORF">DNJ73_04450</name>
</gene>
<organism evidence="1 2">
    <name type="scientific">Prochlorococcus marinus XMU1408</name>
    <dbReference type="NCBI Taxonomy" id="2213228"/>
    <lineage>
        <taxon>Bacteria</taxon>
        <taxon>Bacillati</taxon>
        <taxon>Cyanobacteriota</taxon>
        <taxon>Cyanophyceae</taxon>
        <taxon>Synechococcales</taxon>
        <taxon>Prochlorococcaceae</taxon>
        <taxon>Prochlorococcus</taxon>
    </lineage>
</organism>
<name>A0A318R3D7_PROMR</name>
<proteinExistence type="predicted"/>
<comment type="caution">
    <text evidence="1">The sequence shown here is derived from an EMBL/GenBank/DDBJ whole genome shotgun (WGS) entry which is preliminary data.</text>
</comment>
<dbReference type="OrthoDB" id="539847at2"/>
<dbReference type="RefSeq" id="WP_158466496.1">
    <property type="nucleotide sequence ID" value="NZ_QJUE01000002.1"/>
</dbReference>
<evidence type="ECO:0000313" key="1">
    <source>
        <dbReference type="EMBL" id="PYE03285.1"/>
    </source>
</evidence>
<protein>
    <submittedName>
        <fullName evidence="1">Josephin</fullName>
    </submittedName>
</protein>
<sequence>MTKSVNLYLASGVSEGIGFWLVNFTEDDDICNSLGTKLLECYRKELFGLEGAIEVKEAINTTLDILAFDSKFDRYKLEYSNIGYSSEIPINIIEDIFDLWAYNYNNKILWKKYIGLLKFRKKIKTNNNYINIGLKGDIYEFAIKLEALINLRKVNALSGLTKFNESMW</sequence>
<dbReference type="Proteomes" id="UP000247807">
    <property type="component" value="Unassembled WGS sequence"/>
</dbReference>
<evidence type="ECO:0000313" key="2">
    <source>
        <dbReference type="Proteomes" id="UP000247807"/>
    </source>
</evidence>